<dbReference type="AlphaFoldDB" id="A0A1F7X708"/>
<accession>A0A1F7X708</accession>
<evidence type="ECO:0000313" key="3">
    <source>
        <dbReference type="Proteomes" id="UP000177053"/>
    </source>
</evidence>
<dbReference type="Pfam" id="PF01541">
    <property type="entry name" value="GIY-YIG"/>
    <property type="match status" value="1"/>
</dbReference>
<feature type="domain" description="GIY-YIG" evidence="1">
    <location>
        <begin position="1"/>
        <end position="75"/>
    </location>
</feature>
<dbReference type="InterPro" id="IPR035901">
    <property type="entry name" value="GIY-YIG_endonuc_sf"/>
</dbReference>
<dbReference type="SUPFAM" id="SSF82771">
    <property type="entry name" value="GIY-YIG endonuclease"/>
    <property type="match status" value="1"/>
</dbReference>
<reference evidence="2 3" key="1">
    <citation type="journal article" date="2016" name="Nat. Commun.">
        <title>Thousands of microbial genomes shed light on interconnected biogeochemical processes in an aquifer system.</title>
        <authorList>
            <person name="Anantharaman K."/>
            <person name="Brown C.T."/>
            <person name="Hug L.A."/>
            <person name="Sharon I."/>
            <person name="Castelle C.J."/>
            <person name="Probst A.J."/>
            <person name="Thomas B.C."/>
            <person name="Singh A."/>
            <person name="Wilkins M.J."/>
            <person name="Karaoz U."/>
            <person name="Brodie E.L."/>
            <person name="Williams K.H."/>
            <person name="Hubbard S.S."/>
            <person name="Banfield J.F."/>
        </authorList>
    </citation>
    <scope>NUCLEOTIDE SEQUENCE [LARGE SCALE GENOMIC DNA]</scope>
</reference>
<evidence type="ECO:0000313" key="2">
    <source>
        <dbReference type="EMBL" id="OGM10850.1"/>
    </source>
</evidence>
<dbReference type="PROSITE" id="PS50164">
    <property type="entry name" value="GIY_YIG"/>
    <property type="match status" value="1"/>
</dbReference>
<protein>
    <submittedName>
        <fullName evidence="2">Excinuclease ABC subunit C</fullName>
    </submittedName>
</protein>
<gene>
    <name evidence="2" type="ORF">A2Z22_02725</name>
</gene>
<dbReference type="InterPro" id="IPR000305">
    <property type="entry name" value="GIY-YIG_endonuc"/>
</dbReference>
<sequence>MWYVYILKCVDKRYCVGCTNSVESRTERHKSGYIPATKDRRPLIIYCYFAFKNKYKAFYFEKYLKTGSGQAIMTKHFM</sequence>
<dbReference type="Proteomes" id="UP000177053">
    <property type="component" value="Unassembled WGS sequence"/>
</dbReference>
<organism evidence="2 3">
    <name type="scientific">Candidatus Woesebacteria bacterium RBG_16_34_12</name>
    <dbReference type="NCBI Taxonomy" id="1802480"/>
    <lineage>
        <taxon>Bacteria</taxon>
        <taxon>Candidatus Woeseibacteriota</taxon>
    </lineage>
</organism>
<dbReference type="EMBL" id="MGFS01000028">
    <property type="protein sequence ID" value="OGM10850.1"/>
    <property type="molecule type" value="Genomic_DNA"/>
</dbReference>
<evidence type="ECO:0000259" key="1">
    <source>
        <dbReference type="PROSITE" id="PS50164"/>
    </source>
</evidence>
<proteinExistence type="predicted"/>
<name>A0A1F7X708_9BACT</name>
<comment type="caution">
    <text evidence="2">The sequence shown here is derived from an EMBL/GenBank/DDBJ whole genome shotgun (WGS) entry which is preliminary data.</text>
</comment>
<dbReference type="Gene3D" id="3.40.1440.10">
    <property type="entry name" value="GIY-YIG endonuclease"/>
    <property type="match status" value="1"/>
</dbReference>